<gene>
    <name evidence="3" type="ORF">GCM10022250_10660</name>
</gene>
<dbReference type="PANTHER" id="PTHR39176">
    <property type="entry name" value="PERIPLASMIC PROTEIN-RELATED"/>
    <property type="match status" value="1"/>
</dbReference>
<keyword evidence="1" id="KW-0732">Signal</keyword>
<feature type="chain" id="PRO_5045591995" description="Lysozyme inhibitor LprI-like N-terminal domain-containing protein" evidence="1">
    <location>
        <begin position="29"/>
        <end position="127"/>
    </location>
</feature>
<feature type="domain" description="Lysozyme inhibitor LprI-like N-terminal" evidence="2">
    <location>
        <begin position="28"/>
        <end position="115"/>
    </location>
</feature>
<name>A0ABP7XSX4_9FLAO</name>
<dbReference type="EMBL" id="BAABAO010000003">
    <property type="protein sequence ID" value="GAA4125144.1"/>
    <property type="molecule type" value="Genomic_DNA"/>
</dbReference>
<evidence type="ECO:0000259" key="2">
    <source>
        <dbReference type="Pfam" id="PF07007"/>
    </source>
</evidence>
<dbReference type="PANTHER" id="PTHR39176:SF1">
    <property type="entry name" value="PERIPLASMIC PROTEIN"/>
    <property type="match status" value="1"/>
</dbReference>
<evidence type="ECO:0000256" key="1">
    <source>
        <dbReference type="SAM" id="SignalP"/>
    </source>
</evidence>
<feature type="signal peptide" evidence="1">
    <location>
        <begin position="1"/>
        <end position="28"/>
    </location>
</feature>
<evidence type="ECO:0000313" key="4">
    <source>
        <dbReference type="Proteomes" id="UP001501333"/>
    </source>
</evidence>
<dbReference type="Proteomes" id="UP001501333">
    <property type="component" value="Unassembled WGS sequence"/>
</dbReference>
<organism evidence="3 4">
    <name type="scientific">Flavobacterium chungbukense</name>
    <dbReference type="NCBI Taxonomy" id="877464"/>
    <lineage>
        <taxon>Bacteria</taxon>
        <taxon>Pseudomonadati</taxon>
        <taxon>Bacteroidota</taxon>
        <taxon>Flavobacteriia</taxon>
        <taxon>Flavobacteriales</taxon>
        <taxon>Flavobacteriaceae</taxon>
        <taxon>Flavobacterium</taxon>
    </lineage>
</organism>
<dbReference type="InterPro" id="IPR009739">
    <property type="entry name" value="LprI-like_N"/>
</dbReference>
<sequence length="127" mass="15007">MQKNKPMKNVLLYLSTFFLFSFSTTLLAQTQAEMNQTAINNFNKADIELNQVYKKLLKKVSEKEKNLLITAQKNWIKFRDSKCAFEKEEYNGGSIQPLIYYTCLAECTSDRTKDLKRNLEDRNKRYK</sequence>
<comment type="caution">
    <text evidence="3">The sequence shown here is derived from an EMBL/GenBank/DDBJ whole genome shotgun (WGS) entry which is preliminary data.</text>
</comment>
<accession>A0ABP7XSX4</accession>
<dbReference type="Gene3D" id="1.20.1270.180">
    <property type="match status" value="1"/>
</dbReference>
<protein>
    <recommendedName>
        <fullName evidence="2">Lysozyme inhibitor LprI-like N-terminal domain-containing protein</fullName>
    </recommendedName>
</protein>
<keyword evidence="4" id="KW-1185">Reference proteome</keyword>
<proteinExistence type="predicted"/>
<dbReference type="Pfam" id="PF07007">
    <property type="entry name" value="LprI"/>
    <property type="match status" value="1"/>
</dbReference>
<evidence type="ECO:0000313" key="3">
    <source>
        <dbReference type="EMBL" id="GAA4125144.1"/>
    </source>
</evidence>
<reference evidence="4" key="1">
    <citation type="journal article" date="2019" name="Int. J. Syst. Evol. Microbiol.">
        <title>The Global Catalogue of Microorganisms (GCM) 10K type strain sequencing project: providing services to taxonomists for standard genome sequencing and annotation.</title>
        <authorList>
            <consortium name="The Broad Institute Genomics Platform"/>
            <consortium name="The Broad Institute Genome Sequencing Center for Infectious Disease"/>
            <person name="Wu L."/>
            <person name="Ma J."/>
        </authorList>
    </citation>
    <scope>NUCLEOTIDE SEQUENCE [LARGE SCALE GENOMIC DNA]</scope>
    <source>
        <strain evidence="4">JCM 17386</strain>
    </source>
</reference>